<feature type="active site" description="Proton acceptor" evidence="1">
    <location>
        <position position="200"/>
    </location>
</feature>
<dbReference type="SUPFAM" id="SSF49899">
    <property type="entry name" value="Concanavalin A-like lectins/glucanases"/>
    <property type="match status" value="1"/>
</dbReference>
<dbReference type="InterPro" id="IPR013320">
    <property type="entry name" value="ConA-like_dom_sf"/>
</dbReference>
<dbReference type="Pfam" id="PF01828">
    <property type="entry name" value="Peptidase_A4"/>
    <property type="match status" value="1"/>
</dbReference>
<protein>
    <submittedName>
        <fullName evidence="4">Uncharacterized protein</fullName>
    </submittedName>
</protein>
<dbReference type="InParanoid" id="A0A0C2SCH0"/>
<organism evidence="4 5">
    <name type="scientific">Amanita muscaria (strain Koide BX008)</name>
    <dbReference type="NCBI Taxonomy" id="946122"/>
    <lineage>
        <taxon>Eukaryota</taxon>
        <taxon>Fungi</taxon>
        <taxon>Dikarya</taxon>
        <taxon>Basidiomycota</taxon>
        <taxon>Agaricomycotina</taxon>
        <taxon>Agaricomycetes</taxon>
        <taxon>Agaricomycetidae</taxon>
        <taxon>Agaricales</taxon>
        <taxon>Pluteineae</taxon>
        <taxon>Amanitaceae</taxon>
        <taxon>Amanita</taxon>
    </lineage>
</organism>
<dbReference type="GO" id="GO:0006508">
    <property type="term" value="P:proteolysis"/>
    <property type="evidence" value="ECO:0007669"/>
    <property type="project" value="InterPro"/>
</dbReference>
<dbReference type="PANTHER" id="PTHR37536">
    <property type="entry name" value="PUTATIVE (AFU_ORTHOLOGUE AFUA_3G02970)-RELATED"/>
    <property type="match status" value="1"/>
</dbReference>
<dbReference type="GO" id="GO:0070007">
    <property type="term" value="F:glutamic-type endopeptidase activity"/>
    <property type="evidence" value="ECO:0007669"/>
    <property type="project" value="InterPro"/>
</dbReference>
<dbReference type="PRINTS" id="PR00977">
    <property type="entry name" value="SCYTLDPTASE"/>
</dbReference>
<feature type="signal peptide" evidence="3">
    <location>
        <begin position="1"/>
        <end position="18"/>
    </location>
</feature>
<dbReference type="Gene3D" id="2.60.120.700">
    <property type="entry name" value="Peptidase G1"/>
    <property type="match status" value="1"/>
</dbReference>
<feature type="chain" id="PRO_5002171855" evidence="3">
    <location>
        <begin position="19"/>
        <end position="263"/>
    </location>
</feature>
<reference evidence="4 5" key="1">
    <citation type="submission" date="2014-04" db="EMBL/GenBank/DDBJ databases">
        <title>Evolutionary Origins and Diversification of the Mycorrhizal Mutualists.</title>
        <authorList>
            <consortium name="DOE Joint Genome Institute"/>
            <consortium name="Mycorrhizal Genomics Consortium"/>
            <person name="Kohler A."/>
            <person name="Kuo A."/>
            <person name="Nagy L.G."/>
            <person name="Floudas D."/>
            <person name="Copeland A."/>
            <person name="Barry K.W."/>
            <person name="Cichocki N."/>
            <person name="Veneault-Fourrey C."/>
            <person name="LaButti K."/>
            <person name="Lindquist E.A."/>
            <person name="Lipzen A."/>
            <person name="Lundell T."/>
            <person name="Morin E."/>
            <person name="Murat C."/>
            <person name="Riley R."/>
            <person name="Ohm R."/>
            <person name="Sun H."/>
            <person name="Tunlid A."/>
            <person name="Henrissat B."/>
            <person name="Grigoriev I.V."/>
            <person name="Hibbett D.S."/>
            <person name="Martin F."/>
        </authorList>
    </citation>
    <scope>NUCLEOTIDE SEQUENCE [LARGE SCALE GENOMIC DNA]</scope>
    <source>
        <strain evidence="4 5">Koide BX008</strain>
    </source>
</reference>
<dbReference type="CDD" id="cd13426">
    <property type="entry name" value="Peptidase_G1"/>
    <property type="match status" value="1"/>
</dbReference>
<accession>A0A0C2SCH0</accession>
<evidence type="ECO:0000256" key="1">
    <source>
        <dbReference type="PIRSR" id="PIRSR600250-50"/>
    </source>
</evidence>
<dbReference type="EMBL" id="KN818295">
    <property type="protein sequence ID" value="KIL60620.1"/>
    <property type="molecule type" value="Genomic_DNA"/>
</dbReference>
<keyword evidence="3" id="KW-0732">Signal</keyword>
<proteinExistence type="predicted"/>
<dbReference type="InterPro" id="IPR038656">
    <property type="entry name" value="Peptidase_G1_sf"/>
</dbReference>
<gene>
    <name evidence="4" type="ORF">M378DRAFT_83461</name>
</gene>
<name>A0A0C2SCH0_AMAMK</name>
<dbReference type="AlphaFoldDB" id="A0A0C2SCH0"/>
<dbReference type="STRING" id="946122.A0A0C2SCH0"/>
<evidence type="ECO:0000256" key="3">
    <source>
        <dbReference type="SAM" id="SignalP"/>
    </source>
</evidence>
<dbReference type="PANTHER" id="PTHR37536:SF1">
    <property type="entry name" value="ASPERGILLOPEPSIN, PUTAITVE (AFU_ORTHOLOGUE AFUA_7G01200)"/>
    <property type="match status" value="1"/>
</dbReference>
<feature type="disulfide bond" evidence="2">
    <location>
        <begin position="108"/>
        <end position="191"/>
    </location>
</feature>
<feature type="disulfide bond" evidence="2">
    <location>
        <begin position="96"/>
        <end position="120"/>
    </location>
</feature>
<dbReference type="Proteomes" id="UP000054549">
    <property type="component" value="Unassembled WGS sequence"/>
</dbReference>
<evidence type="ECO:0000313" key="4">
    <source>
        <dbReference type="EMBL" id="KIL60620.1"/>
    </source>
</evidence>
<evidence type="ECO:0000256" key="2">
    <source>
        <dbReference type="PIRSR" id="PIRSR600250-51"/>
    </source>
</evidence>
<dbReference type="HOGENOM" id="CLU_066466_0_1_1"/>
<dbReference type="InterPro" id="IPR000250">
    <property type="entry name" value="Peptidase_G1"/>
</dbReference>
<keyword evidence="2" id="KW-1015">Disulfide bond</keyword>
<dbReference type="OrthoDB" id="2862635at2759"/>
<keyword evidence="5" id="KW-1185">Reference proteome</keyword>
<sequence length="263" mass="27679">MIFKSLLASLLLASAAFAAPSSGLVATPGGGKPLANRQGKPLQRLKNTDLSPATNVSNIVYSSNWAGAVWDTYPSGSFYKVTGTFTVPTPTAPNGCASIWVGIDGATCQTAILQTGIDFCYSNGAISYDTWWEWFPYVAYEYGAPIAIAPGNVIRVTVTATSTTTGIALLENLSTGQYEEESISAPSYPLCEADAEWIVEDFSSGGSLVPLCNFGTVTFTNAYAYLNNGGVLSPLGADIYEIYQGGVLTSVSEFSGGVTIQYI</sequence>
<evidence type="ECO:0000313" key="5">
    <source>
        <dbReference type="Proteomes" id="UP000054549"/>
    </source>
</evidence>